<dbReference type="STRING" id="370438.PTH_2053"/>
<sequence length="58" mass="6929">MDNNQLKGKFVPDKNGKLRPVLKLTDYEISVLRNCPSSLIKQQPWYTRAWNWVRKKIL</sequence>
<evidence type="ECO:0000313" key="1">
    <source>
        <dbReference type="EMBL" id="BAF60235.1"/>
    </source>
</evidence>
<proteinExistence type="predicted"/>
<name>A5D0J5_PELTS</name>
<evidence type="ECO:0000313" key="2">
    <source>
        <dbReference type="Proteomes" id="UP000006556"/>
    </source>
</evidence>
<keyword evidence="2" id="KW-1185">Reference proteome</keyword>
<accession>A5D0J5</accession>
<dbReference type="KEGG" id="pth:PTH_2053"/>
<dbReference type="EMBL" id="AP009389">
    <property type="protein sequence ID" value="BAF60235.1"/>
    <property type="molecule type" value="Genomic_DNA"/>
</dbReference>
<gene>
    <name evidence="1" type="ordered locus">PTH_2053</name>
</gene>
<organism evidence="1 2">
    <name type="scientific">Pelotomaculum thermopropionicum (strain DSM 13744 / JCM 10971 / SI)</name>
    <dbReference type="NCBI Taxonomy" id="370438"/>
    <lineage>
        <taxon>Bacteria</taxon>
        <taxon>Bacillati</taxon>
        <taxon>Bacillota</taxon>
        <taxon>Clostridia</taxon>
        <taxon>Eubacteriales</taxon>
        <taxon>Desulfotomaculaceae</taxon>
        <taxon>Pelotomaculum</taxon>
    </lineage>
</organism>
<protein>
    <submittedName>
        <fullName evidence="1">Uncharacterized protein</fullName>
    </submittedName>
</protein>
<reference evidence="2" key="1">
    <citation type="journal article" date="2008" name="Genome Res.">
        <title>The genome of Pelotomaculum thermopropionicum reveals niche-associated evolution in anaerobic microbiota.</title>
        <authorList>
            <person name="Kosaka T."/>
            <person name="Kato S."/>
            <person name="Shimoyama T."/>
            <person name="Ishii S."/>
            <person name="Abe T."/>
            <person name="Watanabe K."/>
        </authorList>
    </citation>
    <scope>NUCLEOTIDE SEQUENCE [LARGE SCALE GENOMIC DNA]</scope>
    <source>
        <strain evidence="2">DSM 13744 / JCM 10971 / SI</strain>
    </source>
</reference>
<dbReference type="AlphaFoldDB" id="A5D0J5"/>
<dbReference type="HOGENOM" id="CLU_2975273_0_0_9"/>
<dbReference type="Proteomes" id="UP000006556">
    <property type="component" value="Chromosome"/>
</dbReference>